<dbReference type="GO" id="GO:0005634">
    <property type="term" value="C:nucleus"/>
    <property type="evidence" value="ECO:0007669"/>
    <property type="project" value="TreeGrafter"/>
</dbReference>
<dbReference type="GO" id="GO:0003682">
    <property type="term" value="F:chromatin binding"/>
    <property type="evidence" value="ECO:0007669"/>
    <property type="project" value="TreeGrafter"/>
</dbReference>
<name>A0A7R9D7H1_TIMCR</name>
<reference evidence="1" key="1">
    <citation type="submission" date="2020-11" db="EMBL/GenBank/DDBJ databases">
        <authorList>
            <person name="Tran Van P."/>
        </authorList>
    </citation>
    <scope>NUCLEOTIDE SEQUENCE</scope>
</reference>
<dbReference type="GO" id="GO:0010369">
    <property type="term" value="C:chromocenter"/>
    <property type="evidence" value="ECO:0007669"/>
    <property type="project" value="TreeGrafter"/>
</dbReference>
<gene>
    <name evidence="1" type="ORF">TCEB3V08_LOCUS10070</name>
</gene>
<dbReference type="AlphaFoldDB" id="A0A7R9D7H1"/>
<protein>
    <submittedName>
        <fullName evidence="1">Uncharacterized protein</fullName>
    </submittedName>
</protein>
<proteinExistence type="predicted"/>
<dbReference type="PANTHER" id="PTHR16112">
    <property type="entry name" value="METHYL-CPG BINDING PROTEIN, DROSOPHILA"/>
    <property type="match status" value="1"/>
</dbReference>
<evidence type="ECO:0000313" key="1">
    <source>
        <dbReference type="EMBL" id="CAD7409542.1"/>
    </source>
</evidence>
<accession>A0A7R9D7H1</accession>
<sequence length="474" mass="51059">MGTYRLSSFDKQGRRRLGLPYSSVLTRLLPFVPLRVPSTAKVDLEEPNLSSYPALTLRCLFVMYGETFCRFGLVKVVVKGTRVNPSNTALRSLDHVKEYLQTPGTCKCGLECPLNTETVFNFDYKCSVAEVHTLVATLHLVSGCSLSQTTGIGFKTRCRVLLPVQVARTDGFIENASRLVLPGTDGFIENASRLVLPGTDGFIENASRLVLPGTDGFIENASRLVLPGTDGFIENASRLVLPGTDGFIENASRLVLPGTDGFIENASRLVLPGTDGFIENASRLVLPGTDGFIENASRLVLPGTDGFIENASRLVLPGTDGFIENASRLVLPGTDGFIENASRLVLPGTDGFIENASRLVLPGTDGFIENASRLVLPGTDGFIENASRLVLPGTDGFIENASRLVLPGTDGFIENASRLRKCVVRSGEQVREGPGVIRQLRAAYSTQAQHLIGATSARQRSVIEQTASTCEQTY</sequence>
<dbReference type="EMBL" id="OC321159">
    <property type="protein sequence ID" value="CAD7409542.1"/>
    <property type="molecule type" value="Genomic_DNA"/>
</dbReference>
<organism evidence="1">
    <name type="scientific">Timema cristinae</name>
    <name type="common">Walking stick</name>
    <dbReference type="NCBI Taxonomy" id="61476"/>
    <lineage>
        <taxon>Eukaryota</taxon>
        <taxon>Metazoa</taxon>
        <taxon>Ecdysozoa</taxon>
        <taxon>Arthropoda</taxon>
        <taxon>Hexapoda</taxon>
        <taxon>Insecta</taxon>
        <taxon>Pterygota</taxon>
        <taxon>Neoptera</taxon>
        <taxon>Polyneoptera</taxon>
        <taxon>Phasmatodea</taxon>
        <taxon>Timematodea</taxon>
        <taxon>Timematoidea</taxon>
        <taxon>Timematidae</taxon>
        <taxon>Timema</taxon>
    </lineage>
</organism>
<dbReference type="PANTHER" id="PTHR16112:SF16">
    <property type="entry name" value="SIX-BANDED, ISOFORM H"/>
    <property type="match status" value="1"/>
</dbReference>